<feature type="domain" description="ABC transporter" evidence="4">
    <location>
        <begin position="5"/>
        <end position="258"/>
    </location>
</feature>
<keyword evidence="3 5" id="KW-0067">ATP-binding</keyword>
<sequence>MTTILKTEGLRKVYHLGNFPRNIPVHALNDVNLNIESDEPVIISVVGESGSGKTTLAKVILRLVEPTSGKVTVQDRVVVGERGKGKPEKTEFLSTVQPIFQNPFEAFSRYRTVDSYLYETATRVKKLNKLGAIDAVEEALASVGLEYKDVRGKYPNQFSGGELQRVSIARALIPRPGIIVADEPVSMIDASRRMIIINLFLSLKQEYRTSILYITHDLATAYYISDYIAVMNHGSIVEFGKARQVLSDPQHAYTRLLLDSIPTTKKKWEREKE</sequence>
<dbReference type="InterPro" id="IPR003439">
    <property type="entry name" value="ABC_transporter-like_ATP-bd"/>
</dbReference>
<dbReference type="Pfam" id="PF08352">
    <property type="entry name" value="oligo_HPY"/>
    <property type="match status" value="1"/>
</dbReference>
<evidence type="ECO:0000313" key="5">
    <source>
        <dbReference type="EMBL" id="GHO99111.1"/>
    </source>
</evidence>
<protein>
    <submittedName>
        <fullName evidence="5">ABC transporter ATP-binding protein</fullName>
    </submittedName>
</protein>
<evidence type="ECO:0000256" key="2">
    <source>
        <dbReference type="ARBA" id="ARBA00022741"/>
    </source>
</evidence>
<dbReference type="GO" id="GO:0015833">
    <property type="term" value="P:peptide transport"/>
    <property type="evidence" value="ECO:0007669"/>
    <property type="project" value="InterPro"/>
</dbReference>
<gene>
    <name evidence="5" type="ORF">KSF_091590</name>
</gene>
<dbReference type="InterPro" id="IPR013563">
    <property type="entry name" value="Oligopep_ABC_C"/>
</dbReference>
<dbReference type="SUPFAM" id="SSF52540">
    <property type="entry name" value="P-loop containing nucleoside triphosphate hydrolases"/>
    <property type="match status" value="1"/>
</dbReference>
<evidence type="ECO:0000259" key="4">
    <source>
        <dbReference type="PROSITE" id="PS50893"/>
    </source>
</evidence>
<dbReference type="PROSITE" id="PS50893">
    <property type="entry name" value="ABC_TRANSPORTER_2"/>
    <property type="match status" value="1"/>
</dbReference>
<dbReference type="AlphaFoldDB" id="A0A8J3J1L0"/>
<reference evidence="5" key="1">
    <citation type="submission" date="2020-10" db="EMBL/GenBank/DDBJ databases">
        <title>Taxonomic study of unclassified bacteria belonging to the class Ktedonobacteria.</title>
        <authorList>
            <person name="Yabe S."/>
            <person name="Wang C.M."/>
            <person name="Zheng Y."/>
            <person name="Sakai Y."/>
            <person name="Cavaletti L."/>
            <person name="Monciardini P."/>
            <person name="Donadio S."/>
        </authorList>
    </citation>
    <scope>NUCLEOTIDE SEQUENCE</scope>
    <source>
        <strain evidence="5">ID150040</strain>
    </source>
</reference>
<evidence type="ECO:0000256" key="3">
    <source>
        <dbReference type="ARBA" id="ARBA00022840"/>
    </source>
</evidence>
<dbReference type="InterPro" id="IPR027417">
    <property type="entry name" value="P-loop_NTPase"/>
</dbReference>
<evidence type="ECO:0000313" key="6">
    <source>
        <dbReference type="Proteomes" id="UP000597444"/>
    </source>
</evidence>
<dbReference type="Pfam" id="PF00005">
    <property type="entry name" value="ABC_tran"/>
    <property type="match status" value="1"/>
</dbReference>
<comment type="caution">
    <text evidence="5">The sequence shown here is derived from an EMBL/GenBank/DDBJ whole genome shotgun (WGS) entry which is preliminary data.</text>
</comment>
<dbReference type="SMART" id="SM00382">
    <property type="entry name" value="AAA"/>
    <property type="match status" value="1"/>
</dbReference>
<dbReference type="InterPro" id="IPR017871">
    <property type="entry name" value="ABC_transporter-like_CS"/>
</dbReference>
<name>A0A8J3J1L0_9CHLR</name>
<accession>A0A8J3J1L0</accession>
<evidence type="ECO:0000256" key="1">
    <source>
        <dbReference type="ARBA" id="ARBA00022448"/>
    </source>
</evidence>
<dbReference type="RefSeq" id="WP_220211092.1">
    <property type="nucleotide sequence ID" value="NZ_BNJK01000002.1"/>
</dbReference>
<dbReference type="PANTHER" id="PTHR43230:SF3">
    <property type="entry name" value="ABC-TYPE DIPEPTIDE_OLIGOPEPTIDE TRANSPORT SYSTEM, ATPASE COMPONENT"/>
    <property type="match status" value="1"/>
</dbReference>
<dbReference type="InterPro" id="IPR003593">
    <property type="entry name" value="AAA+_ATPase"/>
</dbReference>
<dbReference type="CDD" id="cd03257">
    <property type="entry name" value="ABC_NikE_OppD_transporters"/>
    <property type="match status" value="1"/>
</dbReference>
<dbReference type="Gene3D" id="3.40.50.300">
    <property type="entry name" value="P-loop containing nucleotide triphosphate hydrolases"/>
    <property type="match status" value="1"/>
</dbReference>
<dbReference type="EMBL" id="BNJK01000002">
    <property type="protein sequence ID" value="GHO99111.1"/>
    <property type="molecule type" value="Genomic_DNA"/>
</dbReference>
<dbReference type="GO" id="GO:0005524">
    <property type="term" value="F:ATP binding"/>
    <property type="evidence" value="ECO:0007669"/>
    <property type="project" value="UniProtKB-KW"/>
</dbReference>
<dbReference type="PROSITE" id="PS00211">
    <property type="entry name" value="ABC_TRANSPORTER_1"/>
    <property type="match status" value="1"/>
</dbReference>
<dbReference type="PANTHER" id="PTHR43230">
    <property type="entry name" value="ABC-TYPE DIPEPTIDE/OLIGOPEPTIDE TRANSPORT SYSTEM, ATPASE COMPONENT"/>
    <property type="match status" value="1"/>
</dbReference>
<dbReference type="Proteomes" id="UP000597444">
    <property type="component" value="Unassembled WGS sequence"/>
</dbReference>
<keyword evidence="2" id="KW-0547">Nucleotide-binding</keyword>
<keyword evidence="6" id="KW-1185">Reference proteome</keyword>
<dbReference type="GO" id="GO:0016887">
    <property type="term" value="F:ATP hydrolysis activity"/>
    <property type="evidence" value="ECO:0007669"/>
    <property type="project" value="InterPro"/>
</dbReference>
<organism evidence="5 6">
    <name type="scientific">Reticulibacter mediterranei</name>
    <dbReference type="NCBI Taxonomy" id="2778369"/>
    <lineage>
        <taxon>Bacteria</taxon>
        <taxon>Bacillati</taxon>
        <taxon>Chloroflexota</taxon>
        <taxon>Ktedonobacteria</taxon>
        <taxon>Ktedonobacterales</taxon>
        <taxon>Reticulibacteraceae</taxon>
        <taxon>Reticulibacter</taxon>
    </lineage>
</organism>
<keyword evidence="1" id="KW-0813">Transport</keyword>
<proteinExistence type="predicted"/>